<evidence type="ECO:0000313" key="7">
    <source>
        <dbReference type="Proteomes" id="UP000271974"/>
    </source>
</evidence>
<comment type="caution">
    <text evidence="6">The sequence shown here is derived from an EMBL/GenBank/DDBJ whole genome shotgun (WGS) entry which is preliminary data.</text>
</comment>
<evidence type="ECO:0000313" key="6">
    <source>
        <dbReference type="EMBL" id="RUS76747.1"/>
    </source>
</evidence>
<evidence type="ECO:0000259" key="5">
    <source>
        <dbReference type="PROSITE" id="PS51720"/>
    </source>
</evidence>
<keyword evidence="7" id="KW-1185">Reference proteome</keyword>
<organism evidence="6 7">
    <name type="scientific">Elysia chlorotica</name>
    <name type="common">Eastern emerald elysia</name>
    <name type="synonym">Sea slug</name>
    <dbReference type="NCBI Taxonomy" id="188477"/>
    <lineage>
        <taxon>Eukaryota</taxon>
        <taxon>Metazoa</taxon>
        <taxon>Spiralia</taxon>
        <taxon>Lophotrochozoa</taxon>
        <taxon>Mollusca</taxon>
        <taxon>Gastropoda</taxon>
        <taxon>Heterobranchia</taxon>
        <taxon>Euthyneura</taxon>
        <taxon>Panpulmonata</taxon>
        <taxon>Sacoglossa</taxon>
        <taxon>Placobranchoidea</taxon>
        <taxon>Plakobranchidae</taxon>
        <taxon>Elysia</taxon>
    </lineage>
</organism>
<evidence type="ECO:0000256" key="1">
    <source>
        <dbReference type="ARBA" id="ARBA00008535"/>
    </source>
</evidence>
<keyword evidence="3" id="KW-0342">GTP-binding</keyword>
<name>A0A3S0ZE03_ELYCH</name>
<proteinExistence type="inferred from homology"/>
<dbReference type="PROSITE" id="PS51720">
    <property type="entry name" value="G_AIG1"/>
    <property type="match status" value="1"/>
</dbReference>
<dbReference type="PANTHER" id="PTHR10903:SF184">
    <property type="entry name" value="GTP-BINDING PROTEIN A"/>
    <property type="match status" value="1"/>
</dbReference>
<keyword evidence="2" id="KW-0547">Nucleotide-binding</keyword>
<comment type="similarity">
    <text evidence="1">Belongs to the TRAFAC class TrmE-Era-EngA-EngB-Septin-like GTPase superfamily. AIG1/Toc34/Toc159-like paraseptin GTPase family. IAN subfamily.</text>
</comment>
<evidence type="ECO:0000256" key="4">
    <source>
        <dbReference type="SAM" id="MobiDB-lite"/>
    </source>
</evidence>
<protein>
    <recommendedName>
        <fullName evidence="5">AIG1-type G domain-containing protein</fullName>
    </recommendedName>
</protein>
<feature type="region of interest" description="Disordered" evidence="4">
    <location>
        <begin position="358"/>
        <end position="378"/>
    </location>
</feature>
<dbReference type="InterPro" id="IPR027417">
    <property type="entry name" value="P-loop_NTPase"/>
</dbReference>
<gene>
    <name evidence="6" type="ORF">EGW08_015503</name>
</gene>
<evidence type="ECO:0000256" key="3">
    <source>
        <dbReference type="ARBA" id="ARBA00023134"/>
    </source>
</evidence>
<sequence>MQRNLDLLLLGKTGYGKSALGNSILGRKAFQSIGSTTSITFKSQKEITERPDGRKLLVVDTPGLCDTGGEKGHGEKVFKDAMKEAMILNPHGYDVFLLTLRYGNRLTGVDLETIQYMKKLFGEDFVKTYCIIIMTCGDNFKMDLQESGESFTDESFSDWCQAQEGEFARLYAEVFGRVLLFDNSATEEEKESQRQALFNMVAEKMLTGRRYTNKKFEKILQSQLKLLDEDKTILPVENAKKETSLLTDDIERIQFENSIDAKLSAFGKVAERIKTLLKKIDEEEHKSPALEKWRNLVADKETYVEKEVASLTLKKEIAEKNKQMEENLKLQSQLNAQKRREEEFQQLEALLAEQKRREKELKEESDRQHQEYIRARDESNNKQATSLWARIKSWFTW</sequence>
<dbReference type="EMBL" id="RQTK01000639">
    <property type="protein sequence ID" value="RUS76747.1"/>
    <property type="molecule type" value="Genomic_DNA"/>
</dbReference>
<dbReference type="InterPro" id="IPR006703">
    <property type="entry name" value="G_AIG1"/>
</dbReference>
<dbReference type="PANTHER" id="PTHR10903">
    <property type="entry name" value="GTPASE, IMAP FAMILY MEMBER-RELATED"/>
    <property type="match status" value="1"/>
</dbReference>
<feature type="domain" description="AIG1-type G" evidence="5">
    <location>
        <begin position="2"/>
        <end position="220"/>
    </location>
</feature>
<dbReference type="GO" id="GO:0005525">
    <property type="term" value="F:GTP binding"/>
    <property type="evidence" value="ECO:0007669"/>
    <property type="project" value="UniProtKB-KW"/>
</dbReference>
<evidence type="ECO:0000256" key="2">
    <source>
        <dbReference type="ARBA" id="ARBA00022741"/>
    </source>
</evidence>
<dbReference type="Gene3D" id="3.40.50.300">
    <property type="entry name" value="P-loop containing nucleotide triphosphate hydrolases"/>
    <property type="match status" value="1"/>
</dbReference>
<dbReference type="OrthoDB" id="431287at2759"/>
<reference evidence="6 7" key="1">
    <citation type="submission" date="2019-01" db="EMBL/GenBank/DDBJ databases">
        <title>A draft genome assembly of the solar-powered sea slug Elysia chlorotica.</title>
        <authorList>
            <person name="Cai H."/>
            <person name="Li Q."/>
            <person name="Fang X."/>
            <person name="Li J."/>
            <person name="Curtis N.E."/>
            <person name="Altenburger A."/>
            <person name="Shibata T."/>
            <person name="Feng M."/>
            <person name="Maeda T."/>
            <person name="Schwartz J.A."/>
            <person name="Shigenobu S."/>
            <person name="Lundholm N."/>
            <person name="Nishiyama T."/>
            <person name="Yang H."/>
            <person name="Hasebe M."/>
            <person name="Li S."/>
            <person name="Pierce S.K."/>
            <person name="Wang J."/>
        </authorList>
    </citation>
    <scope>NUCLEOTIDE SEQUENCE [LARGE SCALE GENOMIC DNA]</scope>
    <source>
        <strain evidence="6">EC2010</strain>
        <tissue evidence="6">Whole organism of an adult</tissue>
    </source>
</reference>
<dbReference type="Proteomes" id="UP000271974">
    <property type="component" value="Unassembled WGS sequence"/>
</dbReference>
<dbReference type="AlphaFoldDB" id="A0A3S0ZE03"/>
<accession>A0A3S0ZE03</accession>
<dbReference type="Pfam" id="PF04548">
    <property type="entry name" value="AIG1"/>
    <property type="match status" value="1"/>
</dbReference>
<dbReference type="SUPFAM" id="SSF52540">
    <property type="entry name" value="P-loop containing nucleoside triphosphate hydrolases"/>
    <property type="match status" value="1"/>
</dbReference>
<dbReference type="InterPro" id="IPR045058">
    <property type="entry name" value="GIMA/IAN/Toc"/>
</dbReference>